<dbReference type="GeneTree" id="ENSGT01100000263479"/>
<keyword evidence="4" id="KW-0393">Immunoglobulin domain</keyword>
<reference evidence="7" key="2">
    <citation type="submission" date="2025-09" db="UniProtKB">
        <authorList>
            <consortium name="Ensembl"/>
        </authorList>
    </citation>
    <scope>IDENTIFICATION</scope>
</reference>
<dbReference type="PANTHER" id="PTHR44337">
    <property type="entry name" value="CARCINOEMBRYONIC ANTIGEN-RELATED CELL ADHESION MOLECULE 8"/>
    <property type="match status" value="1"/>
</dbReference>
<dbReference type="PANTHER" id="PTHR44337:SF10">
    <property type="entry name" value="CARCINOEMBRYONIC ANTIGEN-RELATED CELL ADHESION MOLECULE 18"/>
    <property type="match status" value="1"/>
</dbReference>
<keyword evidence="1" id="KW-0732">Signal</keyword>
<feature type="region of interest" description="Disordered" evidence="5">
    <location>
        <begin position="232"/>
        <end position="262"/>
    </location>
</feature>
<dbReference type="InterPro" id="IPR013783">
    <property type="entry name" value="Ig-like_fold"/>
</dbReference>
<dbReference type="InterPro" id="IPR007110">
    <property type="entry name" value="Ig-like_dom"/>
</dbReference>
<evidence type="ECO:0000256" key="5">
    <source>
        <dbReference type="SAM" id="MobiDB-lite"/>
    </source>
</evidence>
<name>A0A8D0HD85_SPHPU</name>
<evidence type="ECO:0000256" key="3">
    <source>
        <dbReference type="ARBA" id="ARBA00023180"/>
    </source>
</evidence>
<dbReference type="SUPFAM" id="SSF48726">
    <property type="entry name" value="Immunoglobulin"/>
    <property type="match status" value="2"/>
</dbReference>
<protein>
    <recommendedName>
        <fullName evidence="6">Ig-like domain-containing protein</fullName>
    </recommendedName>
</protein>
<evidence type="ECO:0000313" key="8">
    <source>
        <dbReference type="Proteomes" id="UP000694392"/>
    </source>
</evidence>
<dbReference type="InterPro" id="IPR003598">
    <property type="entry name" value="Ig_sub2"/>
</dbReference>
<keyword evidence="2" id="KW-1015">Disulfide bond</keyword>
<evidence type="ECO:0000313" key="7">
    <source>
        <dbReference type="Ensembl" id="ENSSPUP00000021994.1"/>
    </source>
</evidence>
<keyword evidence="3" id="KW-0325">Glycoprotein</keyword>
<dbReference type="InterPro" id="IPR036179">
    <property type="entry name" value="Ig-like_dom_sf"/>
</dbReference>
<evidence type="ECO:0000259" key="6">
    <source>
        <dbReference type="PROSITE" id="PS50835"/>
    </source>
</evidence>
<dbReference type="Proteomes" id="UP000694392">
    <property type="component" value="Unplaced"/>
</dbReference>
<proteinExistence type="predicted"/>
<dbReference type="Pfam" id="PF13927">
    <property type="entry name" value="Ig_3"/>
    <property type="match status" value="2"/>
</dbReference>
<dbReference type="OMA" id="WWANSSD"/>
<feature type="domain" description="Ig-like" evidence="6">
    <location>
        <begin position="7"/>
        <end position="95"/>
    </location>
</feature>
<dbReference type="AlphaFoldDB" id="A0A8D0HD85"/>
<dbReference type="Gene3D" id="2.60.40.10">
    <property type="entry name" value="Immunoglobulins"/>
    <property type="match status" value="2"/>
</dbReference>
<reference evidence="7" key="1">
    <citation type="submission" date="2025-08" db="UniProtKB">
        <authorList>
            <consortium name="Ensembl"/>
        </authorList>
    </citation>
    <scope>IDENTIFICATION</scope>
</reference>
<evidence type="ECO:0000256" key="1">
    <source>
        <dbReference type="ARBA" id="ARBA00022729"/>
    </source>
</evidence>
<feature type="domain" description="Ig-like" evidence="6">
    <location>
        <begin position="100"/>
        <end position="180"/>
    </location>
</feature>
<keyword evidence="8" id="KW-1185">Reference proteome</keyword>
<evidence type="ECO:0000256" key="4">
    <source>
        <dbReference type="ARBA" id="ARBA00023319"/>
    </source>
</evidence>
<dbReference type="InterPro" id="IPR052598">
    <property type="entry name" value="IgSF_CEA-related"/>
</dbReference>
<dbReference type="SMART" id="SM00409">
    <property type="entry name" value="IG"/>
    <property type="match status" value="2"/>
</dbReference>
<evidence type="ECO:0000256" key="2">
    <source>
        <dbReference type="ARBA" id="ARBA00023157"/>
    </source>
</evidence>
<dbReference type="PROSITE" id="PS50835">
    <property type="entry name" value="IG_LIKE"/>
    <property type="match status" value="2"/>
</dbReference>
<dbReference type="InterPro" id="IPR003599">
    <property type="entry name" value="Ig_sub"/>
</dbReference>
<organism evidence="7 8">
    <name type="scientific">Sphenodon punctatus</name>
    <name type="common">Tuatara</name>
    <name type="synonym">Hatteria punctata</name>
    <dbReference type="NCBI Taxonomy" id="8508"/>
    <lineage>
        <taxon>Eukaryota</taxon>
        <taxon>Metazoa</taxon>
        <taxon>Chordata</taxon>
        <taxon>Craniata</taxon>
        <taxon>Vertebrata</taxon>
        <taxon>Euteleostomi</taxon>
        <taxon>Lepidosauria</taxon>
        <taxon>Sphenodontia</taxon>
        <taxon>Sphenodontidae</taxon>
        <taxon>Sphenodon</taxon>
    </lineage>
</organism>
<dbReference type="Ensembl" id="ENSSPUT00000023439.1">
    <property type="protein sequence ID" value="ENSSPUP00000021994.1"/>
    <property type="gene ID" value="ENSSPUG00000016885.1"/>
</dbReference>
<dbReference type="SMART" id="SM00408">
    <property type="entry name" value="IGc2"/>
    <property type="match status" value="2"/>
</dbReference>
<sequence length="277" mass="30760">MCTATVTKSTVMPSSIEVMENSNFTLTCSVSQESGPVSIFWLKNGVNLTTSNTLQLSEENRTLTIVKVTRNDAGAYQCEPRNLLSYNRSDSINVTVFYGPDSAVIIPPGTITRLLGSPLTRTCRSEGVPELQYRWFHNGTESNRTGNILTIESTSWGDAGNYSCRVENPRTSITALNTVHLLLLEKNLPLLQVCLLDPSLASRSGRWLWWCWARLSSLSSISAAITISPERVRQPPRSMRTCPLESRKDQRPSLKAPLTPAPRTRRCSMETGLCMMS</sequence>
<accession>A0A8D0HD85</accession>